<dbReference type="PANTHER" id="PTHR11803:SF58">
    <property type="entry name" value="PROTEIN HMF1-RELATED"/>
    <property type="match status" value="1"/>
</dbReference>
<dbReference type="EMBL" id="PQSP01000006">
    <property type="protein sequence ID" value="RUS66105.1"/>
    <property type="molecule type" value="Genomic_DNA"/>
</dbReference>
<dbReference type="InterPro" id="IPR006056">
    <property type="entry name" value="RidA"/>
</dbReference>
<dbReference type="GO" id="GO:0005829">
    <property type="term" value="C:cytosol"/>
    <property type="evidence" value="ECO:0007669"/>
    <property type="project" value="TreeGrafter"/>
</dbReference>
<dbReference type="NCBIfam" id="TIGR00004">
    <property type="entry name" value="Rid family detoxifying hydrolase"/>
    <property type="match status" value="1"/>
</dbReference>
<evidence type="ECO:0000313" key="2">
    <source>
        <dbReference type="EMBL" id="RUS66105.1"/>
    </source>
</evidence>
<reference evidence="2 3" key="1">
    <citation type="submission" date="2018-01" db="EMBL/GenBank/DDBJ databases">
        <title>Saezia sanguinis gen. nov., sp. nov., in the order Burkholderiales isolated from human blood.</title>
        <authorList>
            <person name="Medina-Pascual M.J."/>
            <person name="Valdezate S."/>
            <person name="Monzon S."/>
            <person name="Cuesta I."/>
            <person name="Carrasco G."/>
            <person name="Villalon P."/>
            <person name="Saez-Nieto J.A."/>
        </authorList>
    </citation>
    <scope>NUCLEOTIDE SEQUENCE [LARGE SCALE GENOMIC DNA]</scope>
    <source>
        <strain evidence="2 3">CNM695-12</strain>
    </source>
</reference>
<dbReference type="OrthoDB" id="9808943at2"/>
<organism evidence="2 3">
    <name type="scientific">Saezia sanguinis</name>
    <dbReference type="NCBI Taxonomy" id="1965230"/>
    <lineage>
        <taxon>Bacteria</taxon>
        <taxon>Pseudomonadati</taxon>
        <taxon>Pseudomonadota</taxon>
        <taxon>Betaproteobacteria</taxon>
        <taxon>Burkholderiales</taxon>
        <taxon>Saeziaceae</taxon>
        <taxon>Saezia</taxon>
    </lineage>
</organism>
<dbReference type="EC" id="3.5.99.10" evidence="2"/>
<evidence type="ECO:0000256" key="1">
    <source>
        <dbReference type="ARBA" id="ARBA00010552"/>
    </source>
</evidence>
<proteinExistence type="inferred from homology"/>
<dbReference type="Pfam" id="PF01042">
    <property type="entry name" value="Ribonuc_L-PSP"/>
    <property type="match status" value="1"/>
</dbReference>
<dbReference type="SUPFAM" id="SSF55298">
    <property type="entry name" value="YjgF-like"/>
    <property type="match status" value="1"/>
</dbReference>
<evidence type="ECO:0000313" key="3">
    <source>
        <dbReference type="Proteomes" id="UP000286947"/>
    </source>
</evidence>
<name>A0A433SBJ7_9BURK</name>
<dbReference type="InterPro" id="IPR035959">
    <property type="entry name" value="RutC-like_sf"/>
</dbReference>
<dbReference type="CDD" id="cd00448">
    <property type="entry name" value="YjgF_YER057c_UK114_family"/>
    <property type="match status" value="1"/>
</dbReference>
<dbReference type="Gene3D" id="3.30.1330.40">
    <property type="entry name" value="RutC-like"/>
    <property type="match status" value="1"/>
</dbReference>
<dbReference type="FunFam" id="3.30.1330.40:FF:000001">
    <property type="entry name" value="L-PSP family endoribonuclease"/>
    <property type="match status" value="1"/>
</dbReference>
<comment type="similarity">
    <text evidence="1">Belongs to the RutC family.</text>
</comment>
<dbReference type="AlphaFoldDB" id="A0A433SBJ7"/>
<keyword evidence="2" id="KW-0378">Hydrolase</keyword>
<keyword evidence="3" id="KW-1185">Reference proteome</keyword>
<dbReference type="GO" id="GO:0120241">
    <property type="term" value="F:2-iminobutanoate/2-iminopropanoate deaminase"/>
    <property type="evidence" value="ECO:0007669"/>
    <property type="project" value="UniProtKB-EC"/>
</dbReference>
<gene>
    <name evidence="2" type="primary">yabJ_1</name>
    <name evidence="2" type="ORF">CUZ56_02183</name>
</gene>
<dbReference type="InterPro" id="IPR006175">
    <property type="entry name" value="YjgF/YER057c/UK114"/>
</dbReference>
<sequence>MRKSVTASGIVATGPYAHAVESEGLLFLSGQTPIDPVTGKLIQGGVAEQTQLCFDNLKSVLQAAGLTLDDVQKVNVYLLDMGNFAVMNAVYEKNFSQPYPARTTVQVGGLPLGAEVEIEMVARRPKA</sequence>
<dbReference type="RefSeq" id="WP_126980371.1">
    <property type="nucleotide sequence ID" value="NZ_PQSP01000006.1"/>
</dbReference>
<comment type="caution">
    <text evidence="2">The sequence shown here is derived from an EMBL/GenBank/DDBJ whole genome shotgun (WGS) entry which is preliminary data.</text>
</comment>
<dbReference type="PANTHER" id="PTHR11803">
    <property type="entry name" value="2-IMINOBUTANOATE/2-IMINOPROPANOATE DEAMINASE RIDA"/>
    <property type="match status" value="1"/>
</dbReference>
<accession>A0A433SBJ7</accession>
<protein>
    <submittedName>
        <fullName evidence="2">2-iminobutanoate/2-iminopropanoate deaminase</fullName>
        <ecNumber evidence="2">3.5.99.10</ecNumber>
    </submittedName>
</protein>
<dbReference type="Proteomes" id="UP000286947">
    <property type="component" value="Unassembled WGS sequence"/>
</dbReference>